<proteinExistence type="predicted"/>
<evidence type="ECO:0000313" key="2">
    <source>
        <dbReference type="Proteomes" id="UP000309997"/>
    </source>
</evidence>
<protein>
    <submittedName>
        <fullName evidence="1">Uncharacterized protein</fullName>
    </submittedName>
</protein>
<reference evidence="1 2" key="1">
    <citation type="journal article" date="2024" name="Plant Biotechnol. J.">
        <title>Genome and CRISPR/Cas9 system of a widespread forest tree (Populus alba) in the world.</title>
        <authorList>
            <person name="Liu Y.J."/>
            <person name="Jiang P.F."/>
            <person name="Han X.M."/>
            <person name="Li X.Y."/>
            <person name="Wang H.M."/>
            <person name="Wang Y.J."/>
            <person name="Wang X.X."/>
            <person name="Zeng Q.Y."/>
        </authorList>
    </citation>
    <scope>NUCLEOTIDE SEQUENCE [LARGE SCALE GENOMIC DNA]</scope>
    <source>
        <strain evidence="2">cv. PAL-ZL1</strain>
    </source>
</reference>
<dbReference type="EMBL" id="RCHU02000002">
    <property type="protein sequence ID" value="KAL3603257.1"/>
    <property type="molecule type" value="Genomic_DNA"/>
</dbReference>
<gene>
    <name evidence="1" type="ORF">D5086_004116</name>
</gene>
<sequence length="451" mass="50916">MAVDWTQLPPELIEIISKKITIYSDYLHFQAVCHEWKSSIPKTPNHLPPQLPWLLLPQSQSNQSSYRSFFNLSTYKFHSLNLPEASHLKKHCGSSHGWLVILDDSPSILVINPLTRRKIHLPVISSFPNVVSFDYANVGREYLLVNSQGERYTASLRQMRDGFLKKVVMSSSPLEKKGDFFVAMAIICSTGDLAYCKNGDECWNIVENSRSFSEDVIYFNGLFYAVNKAGQIVVCDVNGNSPKVSFIETPRQIGGDMQYLVSLGDGLLLVTRYLDLDVEFDIFIYKTARFEVFKLDLNGPRWERVTSLGDMMLFIGENSSLALSASALNHCLVIRGILIRGCNGLHHFGFHPIHANSGCMMLLSSLVNDLALHWYVAILSVSVLPCSVFNTSRHVFKDHRRYGWLLVPEFVEISPILQFLDHGSCYYQSSLAEEEDLSLIPDECLKSSASL</sequence>
<name>A0ACC4CQY4_POPAL</name>
<keyword evidence="2" id="KW-1185">Reference proteome</keyword>
<organism evidence="1 2">
    <name type="scientific">Populus alba</name>
    <name type="common">White poplar</name>
    <dbReference type="NCBI Taxonomy" id="43335"/>
    <lineage>
        <taxon>Eukaryota</taxon>
        <taxon>Viridiplantae</taxon>
        <taxon>Streptophyta</taxon>
        <taxon>Embryophyta</taxon>
        <taxon>Tracheophyta</taxon>
        <taxon>Spermatophyta</taxon>
        <taxon>Magnoliopsida</taxon>
        <taxon>eudicotyledons</taxon>
        <taxon>Gunneridae</taxon>
        <taxon>Pentapetalae</taxon>
        <taxon>rosids</taxon>
        <taxon>fabids</taxon>
        <taxon>Malpighiales</taxon>
        <taxon>Salicaceae</taxon>
        <taxon>Saliceae</taxon>
        <taxon>Populus</taxon>
    </lineage>
</organism>
<comment type="caution">
    <text evidence="1">The sequence shown here is derived from an EMBL/GenBank/DDBJ whole genome shotgun (WGS) entry which is preliminary data.</text>
</comment>
<evidence type="ECO:0000313" key="1">
    <source>
        <dbReference type="EMBL" id="KAL3603257.1"/>
    </source>
</evidence>
<dbReference type="Proteomes" id="UP000309997">
    <property type="component" value="Unassembled WGS sequence"/>
</dbReference>
<accession>A0ACC4CQY4</accession>